<gene>
    <name evidence="1" type="ORF">MSG28_012021</name>
</gene>
<organism evidence="1 2">
    <name type="scientific">Choristoneura fumiferana</name>
    <name type="common">Spruce budworm moth</name>
    <name type="synonym">Archips fumiferana</name>
    <dbReference type="NCBI Taxonomy" id="7141"/>
    <lineage>
        <taxon>Eukaryota</taxon>
        <taxon>Metazoa</taxon>
        <taxon>Ecdysozoa</taxon>
        <taxon>Arthropoda</taxon>
        <taxon>Hexapoda</taxon>
        <taxon>Insecta</taxon>
        <taxon>Pterygota</taxon>
        <taxon>Neoptera</taxon>
        <taxon>Endopterygota</taxon>
        <taxon>Lepidoptera</taxon>
        <taxon>Glossata</taxon>
        <taxon>Ditrysia</taxon>
        <taxon>Tortricoidea</taxon>
        <taxon>Tortricidae</taxon>
        <taxon>Tortricinae</taxon>
        <taxon>Choristoneura</taxon>
    </lineage>
</organism>
<proteinExistence type="predicted"/>
<reference evidence="1 2" key="1">
    <citation type="journal article" date="2022" name="Genome Biol. Evol.">
        <title>The Spruce Budworm Genome: Reconstructing the Evolutionary History of Antifreeze Proteins.</title>
        <authorList>
            <person name="Beliveau C."/>
            <person name="Gagne P."/>
            <person name="Picq S."/>
            <person name="Vernygora O."/>
            <person name="Keeling C.I."/>
            <person name="Pinkney K."/>
            <person name="Doucet D."/>
            <person name="Wen F."/>
            <person name="Johnston J.S."/>
            <person name="Maaroufi H."/>
            <person name="Boyle B."/>
            <person name="Laroche J."/>
            <person name="Dewar K."/>
            <person name="Juretic N."/>
            <person name="Blackburn G."/>
            <person name="Nisole A."/>
            <person name="Brunet B."/>
            <person name="Brandao M."/>
            <person name="Lumley L."/>
            <person name="Duan J."/>
            <person name="Quan G."/>
            <person name="Lucarotti C.J."/>
            <person name="Roe A.D."/>
            <person name="Sperling F.A.H."/>
            <person name="Levesque R.C."/>
            <person name="Cusson M."/>
        </authorList>
    </citation>
    <scope>NUCLEOTIDE SEQUENCE [LARGE SCALE GENOMIC DNA]</scope>
    <source>
        <strain evidence="1">Glfc:IPQL:Cfum</strain>
    </source>
</reference>
<protein>
    <submittedName>
        <fullName evidence="1">Uncharacterized protein</fullName>
    </submittedName>
</protein>
<comment type="caution">
    <text evidence="1">The sequence shown here is derived from an EMBL/GenBank/DDBJ whole genome shotgun (WGS) entry which is preliminary data.</text>
</comment>
<sequence>MGWVSPGEDDPRNAHRIAVRATKLRRSYEAIVAAAIVARILSFFRAIHPANIRLSTTRTEKILAEDAVCLADYCDIMRCQVLIAHGLLSGGGGPGTDVEVWQDVEAARKALAPAAPRSVARVPPRRRRRAAPSLTPPPALGCPSTAIDADATGEQEEKRAEDTEGDANQTSELCDADTVESSLPPDSRQRRLADLQYCLRKRRCAKTARFPPCLNAALKLETHRERWRGGAVRRQCVSSFKRNVSIALLVMRVSMDGGQRRDLRAELAESLMVLKSSGGAPGGGKGGLLGRRMGNWITPSSLREWRKPPRDGGELAREELRLEMSKLGAKLVEMTTQSELLMQTVAQASAASERVAAQGEVAGGGLKAVRCLSEEACNDRLISTIEEAKRGVKEEAAKTRASMTEGLSELRDEVIASAAFRPAMPSLREELSQTGQPNREYSGKDESLGGEGEWTRVESRAESRRRRCLAGEPEPEPPATSYPLLVESIDPRHTSATLIELIKSKVNVAEMGIGVRYVRGLRNQRASFGLASESERDTMRGAIKEKCPNVTISTPFLKKPLIRLAGVAGGLSDAQIPEAILKQNASLLGEIPGAVDGIRVLRRQKGRTRETQNIVLEVSAGVWSRLKDKRVRLGYQMLYATDQSPIKQCYRCLGYGHFARECSAKWACGHCAEEHDTRQCPARDQPPVCIGCVRMRRDPREAAHPAYSMRCPRVEQVGPHCTVPSKVLLRAPRGDFYPQGYAATKECLRVAEEGRIAIVLAQEPYVGTKMTNVKAQLLTGHGGVRQYLHRFGLAASPYCVCDDESLETVPHVLLTCARYGRERLDCEQAMGRALPRESEPGALAEIVADPHCRKPFFGFALRALIGAAKLNGSRVPEEPFAAGDRYLGWLHLGLASLEPVSSLRSWRAEAVVSPAKPVYQPASRWPLATGCHRDADCGLLGCEHCVEPPEAVVYSV</sequence>
<dbReference type="EMBL" id="CM046120">
    <property type="protein sequence ID" value="KAI8437790.1"/>
    <property type="molecule type" value="Genomic_DNA"/>
</dbReference>
<dbReference type="Proteomes" id="UP001064048">
    <property type="component" value="Chromosome 20"/>
</dbReference>
<name>A0ACC0KNB9_CHOFU</name>
<evidence type="ECO:0000313" key="2">
    <source>
        <dbReference type="Proteomes" id="UP001064048"/>
    </source>
</evidence>
<keyword evidence="2" id="KW-1185">Reference proteome</keyword>
<accession>A0ACC0KNB9</accession>
<evidence type="ECO:0000313" key="1">
    <source>
        <dbReference type="EMBL" id="KAI8437790.1"/>
    </source>
</evidence>